<keyword evidence="2" id="KW-0808">Transferase</keyword>
<dbReference type="EMBL" id="GBHO01044933">
    <property type="protein sequence ID" value="JAF98670.1"/>
    <property type="molecule type" value="Transcribed_RNA"/>
</dbReference>
<dbReference type="InterPro" id="IPR028124">
    <property type="entry name" value="SMAP_dom"/>
</dbReference>
<organism evidence="2">
    <name type="scientific">Lygus hesperus</name>
    <name type="common">Western plant bug</name>
    <dbReference type="NCBI Taxonomy" id="30085"/>
    <lineage>
        <taxon>Eukaryota</taxon>
        <taxon>Metazoa</taxon>
        <taxon>Ecdysozoa</taxon>
        <taxon>Arthropoda</taxon>
        <taxon>Hexapoda</taxon>
        <taxon>Insecta</taxon>
        <taxon>Pterygota</taxon>
        <taxon>Neoptera</taxon>
        <taxon>Paraneoptera</taxon>
        <taxon>Hemiptera</taxon>
        <taxon>Heteroptera</taxon>
        <taxon>Panheteroptera</taxon>
        <taxon>Cimicomorpha</taxon>
        <taxon>Miridae</taxon>
        <taxon>Mirini</taxon>
        <taxon>Lygus</taxon>
    </lineage>
</organism>
<feature type="domain" description="Small acidic protein-like" evidence="1">
    <location>
        <begin position="76"/>
        <end position="144"/>
    </location>
</feature>
<dbReference type="GO" id="GO:0008168">
    <property type="term" value="F:methyltransferase activity"/>
    <property type="evidence" value="ECO:0007669"/>
    <property type="project" value="UniProtKB-KW"/>
</dbReference>
<accession>A0A0A9VTX4</accession>
<proteinExistence type="predicted"/>
<gene>
    <name evidence="2" type="primary">rlmL_5</name>
    <name evidence="2" type="ORF">CM83_12824</name>
</gene>
<evidence type="ECO:0000259" key="1">
    <source>
        <dbReference type="Pfam" id="PF15477"/>
    </source>
</evidence>
<dbReference type="Pfam" id="PF15477">
    <property type="entry name" value="SMAP"/>
    <property type="match status" value="1"/>
</dbReference>
<evidence type="ECO:0000313" key="2">
    <source>
        <dbReference type="EMBL" id="JAF98670.1"/>
    </source>
</evidence>
<name>A0A0A9VTX4_LYGHE</name>
<keyword evidence="2" id="KW-0489">Methyltransferase</keyword>
<protein>
    <submittedName>
        <fullName evidence="2">Ribosomal RNA large subunit methyltransferase L</fullName>
    </submittedName>
</protein>
<reference evidence="2" key="2">
    <citation type="submission" date="2014-07" db="EMBL/GenBank/DDBJ databases">
        <authorList>
            <person name="Hull J."/>
        </authorList>
    </citation>
    <scope>NUCLEOTIDE SEQUENCE</scope>
</reference>
<dbReference type="AlphaFoldDB" id="A0A0A9VTX4"/>
<reference evidence="2" key="1">
    <citation type="journal article" date="2014" name="PLoS ONE">
        <title>Transcriptome-Based Identification of ABC Transporters in the Western Tarnished Plant Bug Lygus hesperus.</title>
        <authorList>
            <person name="Hull J.J."/>
            <person name="Chaney K."/>
            <person name="Geib S.M."/>
            <person name="Fabrick J.A."/>
            <person name="Brent C.S."/>
            <person name="Walsh D."/>
            <person name="Lavine L.C."/>
        </authorList>
    </citation>
    <scope>NUCLEOTIDE SEQUENCE</scope>
</reference>
<sequence length="145" mass="16293">MVEMRSEVKLTRKHLRSIFDQRLSEYNGLDIGDNNNGNSYCKTHTKRSRCVLEEGAVKNVAHCDMNKVNLGQYVESKAFGDNSKKRERFARLMGGAKHTDLHDKIEAAHHATLAASASTINNINKHLEEQFDAARMHKKSKGLGA</sequence>
<dbReference type="GO" id="GO:0032259">
    <property type="term" value="P:methylation"/>
    <property type="evidence" value="ECO:0007669"/>
    <property type="project" value="UniProtKB-KW"/>
</dbReference>